<evidence type="ECO:0000256" key="1">
    <source>
        <dbReference type="SAM" id="MobiDB-lite"/>
    </source>
</evidence>
<evidence type="ECO:0000313" key="2">
    <source>
        <dbReference type="EMBL" id="GFR94905.1"/>
    </source>
</evidence>
<dbReference type="PANTHER" id="PTHR14343">
    <property type="entry name" value="VWFA DOMAIN-CONTAINING PROTEIN"/>
    <property type="match status" value="1"/>
</dbReference>
<organism evidence="2 3">
    <name type="scientific">Elysia marginata</name>
    <dbReference type="NCBI Taxonomy" id="1093978"/>
    <lineage>
        <taxon>Eukaryota</taxon>
        <taxon>Metazoa</taxon>
        <taxon>Spiralia</taxon>
        <taxon>Lophotrochozoa</taxon>
        <taxon>Mollusca</taxon>
        <taxon>Gastropoda</taxon>
        <taxon>Heterobranchia</taxon>
        <taxon>Euthyneura</taxon>
        <taxon>Panpulmonata</taxon>
        <taxon>Sacoglossa</taxon>
        <taxon>Placobranchoidea</taxon>
        <taxon>Plakobranchidae</taxon>
        <taxon>Elysia</taxon>
    </lineage>
</organism>
<protein>
    <submittedName>
        <fullName evidence="2">von Willebrand factor A domain-containing protein 3B</fullName>
    </submittedName>
</protein>
<accession>A0AAV4HDN2</accession>
<dbReference type="AlphaFoldDB" id="A0AAV4HDN2"/>
<feature type="compositionally biased region" description="Low complexity" evidence="1">
    <location>
        <begin position="31"/>
        <end position="44"/>
    </location>
</feature>
<dbReference type="Proteomes" id="UP000762676">
    <property type="component" value="Unassembled WGS sequence"/>
</dbReference>
<gene>
    <name evidence="2" type="ORF">ElyMa_000930700</name>
</gene>
<proteinExistence type="predicted"/>
<name>A0AAV4HDN2_9GAST</name>
<comment type="caution">
    <text evidence="2">The sequence shown here is derived from an EMBL/GenBank/DDBJ whole genome shotgun (WGS) entry which is preliminary data.</text>
</comment>
<sequence>MSEESNPVNGDETEEVPRMEPSAPPQEEEAATATTEPPVTSTASVESQSCEPALPDVQESSLDEMEPQPPTMFGLVPEKCVTFCIDTSGSMFKSLSVVKEHLMETLHSLSRRRDEKAMFNLIEFNSQVRNTHKCSNEIFLLGIVILLKNLVFKPKKKC</sequence>
<reference evidence="2 3" key="1">
    <citation type="journal article" date="2021" name="Elife">
        <title>Chloroplast acquisition without the gene transfer in kleptoplastic sea slugs, Plakobranchus ocellatus.</title>
        <authorList>
            <person name="Maeda T."/>
            <person name="Takahashi S."/>
            <person name="Yoshida T."/>
            <person name="Shimamura S."/>
            <person name="Takaki Y."/>
            <person name="Nagai Y."/>
            <person name="Toyoda A."/>
            <person name="Suzuki Y."/>
            <person name="Arimoto A."/>
            <person name="Ishii H."/>
            <person name="Satoh N."/>
            <person name="Nishiyama T."/>
            <person name="Hasebe M."/>
            <person name="Maruyama T."/>
            <person name="Minagawa J."/>
            <person name="Obokata J."/>
            <person name="Shigenobu S."/>
        </authorList>
    </citation>
    <scope>NUCLEOTIDE SEQUENCE [LARGE SCALE GENOMIC DNA]</scope>
</reference>
<feature type="region of interest" description="Disordered" evidence="1">
    <location>
        <begin position="1"/>
        <end position="71"/>
    </location>
</feature>
<dbReference type="SUPFAM" id="SSF53300">
    <property type="entry name" value="vWA-like"/>
    <property type="match status" value="1"/>
</dbReference>
<dbReference type="EMBL" id="BMAT01001895">
    <property type="protein sequence ID" value="GFR94905.1"/>
    <property type="molecule type" value="Genomic_DNA"/>
</dbReference>
<dbReference type="InterPro" id="IPR036465">
    <property type="entry name" value="vWFA_dom_sf"/>
</dbReference>
<evidence type="ECO:0000313" key="3">
    <source>
        <dbReference type="Proteomes" id="UP000762676"/>
    </source>
</evidence>
<keyword evidence="3" id="KW-1185">Reference proteome</keyword>
<dbReference type="PANTHER" id="PTHR14343:SF5">
    <property type="entry name" value="DUF4537 DOMAIN-CONTAINING PROTEIN"/>
    <property type="match status" value="1"/>
</dbReference>